<keyword evidence="8" id="KW-1185">Reference proteome</keyword>
<dbReference type="NCBIfam" id="TIGR01727">
    <property type="entry name" value="oligo_HPY"/>
    <property type="match status" value="1"/>
</dbReference>
<dbReference type="InterPro" id="IPR003439">
    <property type="entry name" value="ABC_transporter-like_ATP-bd"/>
</dbReference>
<reference evidence="7 8" key="1">
    <citation type="submission" date="2015-10" db="EMBL/GenBank/DDBJ databases">
        <title>Draft genome sequence of Streptomyces yokosukanensis DSM 40224, type strain for the species Streptomyces yokosukanensis.</title>
        <authorList>
            <person name="Ruckert C."/>
            <person name="Winkler A."/>
            <person name="Kalinowski J."/>
            <person name="Kampfer P."/>
            <person name="Glaeser S."/>
        </authorList>
    </citation>
    <scope>NUCLEOTIDE SEQUENCE [LARGE SCALE GENOMIC DNA]</scope>
    <source>
        <strain evidence="7 8">DSM 40224</strain>
    </source>
</reference>
<dbReference type="AlphaFoldDB" id="A0A124HEU4"/>
<evidence type="ECO:0000256" key="1">
    <source>
        <dbReference type="ARBA" id="ARBA00005417"/>
    </source>
</evidence>
<dbReference type="PANTHER" id="PTHR43776:SF7">
    <property type="entry name" value="D,D-DIPEPTIDE TRANSPORT ATP-BINDING PROTEIN DDPF-RELATED"/>
    <property type="match status" value="1"/>
</dbReference>
<keyword evidence="2" id="KW-0813">Transport</keyword>
<dbReference type="RefSeq" id="WP_067130487.1">
    <property type="nucleotide sequence ID" value="NZ_JBFACD010000034.1"/>
</dbReference>
<dbReference type="GO" id="GO:0005524">
    <property type="term" value="F:ATP binding"/>
    <property type="evidence" value="ECO:0007669"/>
    <property type="project" value="UniProtKB-KW"/>
</dbReference>
<dbReference type="Proteomes" id="UP000053127">
    <property type="component" value="Unassembled WGS sequence"/>
</dbReference>
<dbReference type="GO" id="GO:0015833">
    <property type="term" value="P:peptide transport"/>
    <property type="evidence" value="ECO:0007669"/>
    <property type="project" value="InterPro"/>
</dbReference>
<dbReference type="PANTHER" id="PTHR43776">
    <property type="entry name" value="TRANSPORT ATP-BINDING PROTEIN"/>
    <property type="match status" value="1"/>
</dbReference>
<dbReference type="PROSITE" id="PS00211">
    <property type="entry name" value="ABC_TRANSPORTER_1"/>
    <property type="match status" value="1"/>
</dbReference>
<dbReference type="Pfam" id="PF08352">
    <property type="entry name" value="oligo_HPY"/>
    <property type="match status" value="1"/>
</dbReference>
<dbReference type="InterPro" id="IPR050319">
    <property type="entry name" value="ABC_transp_ATP-bind"/>
</dbReference>
<sequence length="455" mass="48625">MSIPAQSDGAEASSTDTKASGTATLSKDAAPGETLLKVTGLQKHFPIKKGLLQRQVGAVRAVDGLDFEVRSGETLGVVGESGCGKSTMGRLITRLLEPTAGKIEFEGKDITHLGVSGMRPMRRDVQMIFQDPYSSLNPRHTIGTIVGAPFRLQGVEPEGGVKKEVQRLLSVVGLNPEHYNRYPHEFSGGQRQRIGIARALALKPKLVVADEPVSALDVSIQAQVVNLMDDLQEELGLTYVIIAHDLSVVRHVSDRIAVMYLGKIVELADRDSLYRAPMHPYTKALMSAVPIPDPRRKSAKSERILLKGDVPSPIAPPSGCRFHTRCWKATEICRTTEPVLLELQPGQRVACHHPENFEDQAPQDTVLLTAAKEAAELVADEVLAESAETSAAVAAELAEETAEASAEASAADTPADTAEESARENTPAEASDAGSDSEAGSATGSETESQESTDK</sequence>
<gene>
    <name evidence="7" type="ORF">AQI95_29475</name>
</gene>
<feature type="domain" description="ABC transporter" evidence="6">
    <location>
        <begin position="36"/>
        <end position="286"/>
    </location>
</feature>
<feature type="compositionally biased region" description="Low complexity" evidence="5">
    <location>
        <begin position="428"/>
        <end position="446"/>
    </location>
</feature>
<evidence type="ECO:0000256" key="4">
    <source>
        <dbReference type="ARBA" id="ARBA00022840"/>
    </source>
</evidence>
<feature type="region of interest" description="Disordered" evidence="5">
    <location>
        <begin position="394"/>
        <end position="455"/>
    </location>
</feature>
<dbReference type="InterPro" id="IPR027417">
    <property type="entry name" value="P-loop_NTPase"/>
</dbReference>
<evidence type="ECO:0000256" key="2">
    <source>
        <dbReference type="ARBA" id="ARBA00022448"/>
    </source>
</evidence>
<comment type="caution">
    <text evidence="7">The sequence shown here is derived from an EMBL/GenBank/DDBJ whole genome shotgun (WGS) entry which is preliminary data.</text>
</comment>
<dbReference type="InterPro" id="IPR003593">
    <property type="entry name" value="AAA+_ATPase"/>
</dbReference>
<dbReference type="Pfam" id="PF00005">
    <property type="entry name" value="ABC_tran"/>
    <property type="match status" value="1"/>
</dbReference>
<evidence type="ECO:0000256" key="3">
    <source>
        <dbReference type="ARBA" id="ARBA00022741"/>
    </source>
</evidence>
<dbReference type="NCBIfam" id="NF008453">
    <property type="entry name" value="PRK11308.1"/>
    <property type="match status" value="1"/>
</dbReference>
<accession>A0A124HEU4</accession>
<dbReference type="GO" id="GO:0016887">
    <property type="term" value="F:ATP hydrolysis activity"/>
    <property type="evidence" value="ECO:0007669"/>
    <property type="project" value="InterPro"/>
</dbReference>
<dbReference type="SUPFAM" id="SSF52540">
    <property type="entry name" value="P-loop containing nucleoside triphosphate hydrolases"/>
    <property type="match status" value="1"/>
</dbReference>
<feature type="region of interest" description="Disordered" evidence="5">
    <location>
        <begin position="1"/>
        <end position="26"/>
    </location>
</feature>
<name>A0A124HEU4_9ACTN</name>
<keyword evidence="3" id="KW-0547">Nucleotide-binding</keyword>
<dbReference type="STRING" id="67386.AQI95_29475"/>
<dbReference type="EMBL" id="LMWN01000041">
    <property type="protein sequence ID" value="KUN01814.1"/>
    <property type="molecule type" value="Genomic_DNA"/>
</dbReference>
<proteinExistence type="inferred from homology"/>
<dbReference type="InterPro" id="IPR017871">
    <property type="entry name" value="ABC_transporter-like_CS"/>
</dbReference>
<dbReference type="PROSITE" id="PS50893">
    <property type="entry name" value="ABC_TRANSPORTER_2"/>
    <property type="match status" value="1"/>
</dbReference>
<dbReference type="Gene3D" id="3.40.50.300">
    <property type="entry name" value="P-loop containing nucleotide triphosphate hydrolases"/>
    <property type="match status" value="1"/>
</dbReference>
<comment type="similarity">
    <text evidence="1">Belongs to the ABC transporter superfamily.</text>
</comment>
<dbReference type="GO" id="GO:0055085">
    <property type="term" value="P:transmembrane transport"/>
    <property type="evidence" value="ECO:0007669"/>
    <property type="project" value="UniProtKB-ARBA"/>
</dbReference>
<organism evidence="7 8">
    <name type="scientific">Streptomyces yokosukanensis</name>
    <dbReference type="NCBI Taxonomy" id="67386"/>
    <lineage>
        <taxon>Bacteria</taxon>
        <taxon>Bacillati</taxon>
        <taxon>Actinomycetota</taxon>
        <taxon>Actinomycetes</taxon>
        <taxon>Kitasatosporales</taxon>
        <taxon>Streptomycetaceae</taxon>
        <taxon>Streptomyces</taxon>
    </lineage>
</organism>
<evidence type="ECO:0000256" key="5">
    <source>
        <dbReference type="SAM" id="MobiDB-lite"/>
    </source>
</evidence>
<feature type="compositionally biased region" description="Low complexity" evidence="5">
    <location>
        <begin position="403"/>
        <end position="416"/>
    </location>
</feature>
<dbReference type="SMART" id="SM00382">
    <property type="entry name" value="AAA"/>
    <property type="match status" value="1"/>
</dbReference>
<feature type="compositionally biased region" description="Polar residues" evidence="5">
    <location>
        <begin position="12"/>
        <end position="25"/>
    </location>
</feature>
<keyword evidence="4 7" id="KW-0067">ATP-binding</keyword>
<dbReference type="FunFam" id="3.40.50.300:FF:000016">
    <property type="entry name" value="Oligopeptide ABC transporter ATP-binding component"/>
    <property type="match status" value="1"/>
</dbReference>
<evidence type="ECO:0000313" key="8">
    <source>
        <dbReference type="Proteomes" id="UP000053127"/>
    </source>
</evidence>
<protein>
    <submittedName>
        <fullName evidence="7">Peptide ABC transporter ATP-binding protein</fullName>
    </submittedName>
</protein>
<evidence type="ECO:0000313" key="7">
    <source>
        <dbReference type="EMBL" id="KUN01814.1"/>
    </source>
</evidence>
<dbReference type="CDD" id="cd03257">
    <property type="entry name" value="ABC_NikE_OppD_transporters"/>
    <property type="match status" value="1"/>
</dbReference>
<evidence type="ECO:0000259" key="6">
    <source>
        <dbReference type="PROSITE" id="PS50893"/>
    </source>
</evidence>
<dbReference type="InterPro" id="IPR013563">
    <property type="entry name" value="Oligopep_ABC_C"/>
</dbReference>